<dbReference type="InterPro" id="IPR008972">
    <property type="entry name" value="Cupredoxin"/>
</dbReference>
<evidence type="ECO:0000259" key="4">
    <source>
        <dbReference type="Pfam" id="PF00127"/>
    </source>
</evidence>
<evidence type="ECO:0000256" key="1">
    <source>
        <dbReference type="ARBA" id="ARBA00022723"/>
    </source>
</evidence>
<dbReference type="Gene3D" id="2.60.40.420">
    <property type="entry name" value="Cupredoxins - blue copper proteins"/>
    <property type="match status" value="1"/>
</dbReference>
<gene>
    <name evidence="5" type="ORF">E2626_14275</name>
</gene>
<feature type="region of interest" description="Disordered" evidence="3">
    <location>
        <begin position="1"/>
        <end position="79"/>
    </location>
</feature>
<dbReference type="AlphaFoldDB" id="A0A4Y8LA91"/>
<comment type="caution">
    <text evidence="5">The sequence shown here is derived from an EMBL/GenBank/DDBJ whole genome shotgun (WGS) entry which is preliminary data.</text>
</comment>
<dbReference type="OrthoDB" id="680163at2"/>
<dbReference type="GO" id="GO:0005507">
    <property type="term" value="F:copper ion binding"/>
    <property type="evidence" value="ECO:0007669"/>
    <property type="project" value="InterPro"/>
</dbReference>
<feature type="compositionally biased region" description="Acidic residues" evidence="3">
    <location>
        <begin position="1"/>
        <end position="72"/>
    </location>
</feature>
<protein>
    <recommendedName>
        <fullName evidence="4">Blue (type 1) copper domain-containing protein</fullName>
    </recommendedName>
</protein>
<evidence type="ECO:0000313" key="5">
    <source>
        <dbReference type="EMBL" id="TFD99503.1"/>
    </source>
</evidence>
<evidence type="ECO:0000256" key="2">
    <source>
        <dbReference type="ARBA" id="ARBA00023008"/>
    </source>
</evidence>
<keyword evidence="1" id="KW-0479">Metal-binding</keyword>
<dbReference type="InterPro" id="IPR000923">
    <property type="entry name" value="BlueCu_1"/>
</dbReference>
<dbReference type="EMBL" id="SORX01000010">
    <property type="protein sequence ID" value="TFD99503.1"/>
    <property type="molecule type" value="Genomic_DNA"/>
</dbReference>
<name>A0A4Y8LA91_9BACL</name>
<dbReference type="GO" id="GO:0009055">
    <property type="term" value="F:electron transfer activity"/>
    <property type="evidence" value="ECO:0007669"/>
    <property type="project" value="InterPro"/>
</dbReference>
<reference evidence="5 6" key="1">
    <citation type="submission" date="2019-03" db="EMBL/GenBank/DDBJ databases">
        <authorList>
            <person name="Yang Y."/>
        </authorList>
    </citation>
    <scope>NUCLEOTIDE SEQUENCE [LARGE SCALE GENOMIC DNA]</scope>
    <source>
        <strain evidence="5 6">ASL-1</strain>
    </source>
</reference>
<dbReference type="PANTHER" id="PTHR36507">
    <property type="entry name" value="BLL1555 PROTEIN"/>
    <property type="match status" value="1"/>
</dbReference>
<organism evidence="5 6">
    <name type="scientific">Jeotgalibacillus salarius</name>
    <dbReference type="NCBI Taxonomy" id="546023"/>
    <lineage>
        <taxon>Bacteria</taxon>
        <taxon>Bacillati</taxon>
        <taxon>Bacillota</taxon>
        <taxon>Bacilli</taxon>
        <taxon>Bacillales</taxon>
        <taxon>Caryophanaceae</taxon>
        <taxon>Jeotgalibacillus</taxon>
    </lineage>
</organism>
<evidence type="ECO:0000313" key="6">
    <source>
        <dbReference type="Proteomes" id="UP000297776"/>
    </source>
</evidence>
<dbReference type="InterPro" id="IPR052721">
    <property type="entry name" value="ET_Amicyanin"/>
</dbReference>
<keyword evidence="6" id="KW-1185">Reference proteome</keyword>
<dbReference type="PANTHER" id="PTHR36507:SF1">
    <property type="entry name" value="BLL1555 PROTEIN"/>
    <property type="match status" value="1"/>
</dbReference>
<feature type="domain" description="Blue (type 1) copper" evidence="4">
    <location>
        <begin position="23"/>
        <end position="114"/>
    </location>
</feature>
<keyword evidence="2" id="KW-0186">Copper</keyword>
<proteinExistence type="predicted"/>
<evidence type="ECO:0000256" key="3">
    <source>
        <dbReference type="SAM" id="MobiDB-lite"/>
    </source>
</evidence>
<accession>A0A4Y8LA91</accession>
<sequence>MSDGDTETTETAEDTVTNEEEATEETETEHEQEMDHEEATEETEEDSDQEMNQEETTEDTESANGTEEENVVTEDVASPLLAQGETTTFTFQDAGVYNIHCDPHPVMKMTVTVEEGAEIEGNIELDIADYEFSEDISVAPGTVITWTNQDSARHNVAIEIGQ</sequence>
<dbReference type="SUPFAM" id="SSF49503">
    <property type="entry name" value="Cupredoxins"/>
    <property type="match status" value="1"/>
</dbReference>
<dbReference type="Pfam" id="PF00127">
    <property type="entry name" value="Copper-bind"/>
    <property type="match status" value="1"/>
</dbReference>
<dbReference type="Proteomes" id="UP000297776">
    <property type="component" value="Unassembled WGS sequence"/>
</dbReference>